<dbReference type="Proteomes" id="UP000283474">
    <property type="component" value="Chromosome"/>
</dbReference>
<dbReference type="InterPro" id="IPR017938">
    <property type="entry name" value="Riboflavin_synthase-like_b-brl"/>
</dbReference>
<proteinExistence type="inferred from homology"/>
<dbReference type="CDD" id="cd06185">
    <property type="entry name" value="PDR_like"/>
    <property type="match status" value="1"/>
</dbReference>
<dbReference type="InterPro" id="IPR002397">
    <property type="entry name" value="Cyt_P450_B"/>
</dbReference>
<dbReference type="Gene3D" id="1.10.630.10">
    <property type="entry name" value="Cytochrome P450"/>
    <property type="match status" value="1"/>
</dbReference>
<dbReference type="PROSITE" id="PS51384">
    <property type="entry name" value="FAD_FR"/>
    <property type="match status" value="1"/>
</dbReference>
<dbReference type="SUPFAM" id="SSF48264">
    <property type="entry name" value="Cytochrome P450"/>
    <property type="match status" value="1"/>
</dbReference>
<dbReference type="GO" id="GO:0005506">
    <property type="term" value="F:iron ion binding"/>
    <property type="evidence" value="ECO:0007669"/>
    <property type="project" value="InterPro"/>
</dbReference>
<dbReference type="PROSITE" id="PS00197">
    <property type="entry name" value="2FE2S_FER_1"/>
    <property type="match status" value="1"/>
</dbReference>
<feature type="domain" description="2Fe-2S ferredoxin-type" evidence="2">
    <location>
        <begin position="697"/>
        <end position="782"/>
    </location>
</feature>
<evidence type="ECO:0000259" key="2">
    <source>
        <dbReference type="PROSITE" id="PS51085"/>
    </source>
</evidence>
<reference evidence="4 5" key="1">
    <citation type="submission" date="2017-08" db="EMBL/GenBank/DDBJ databases">
        <authorList>
            <person name="Park S.-J."/>
            <person name="Kim H."/>
        </authorList>
    </citation>
    <scope>NUCLEOTIDE SEQUENCE [LARGE SCALE GENOMIC DNA]</scope>
    <source>
        <strain evidence="5">ye3</strain>
    </source>
</reference>
<comment type="similarity">
    <text evidence="1">Belongs to the cytochrome P450 family.</text>
</comment>
<organism evidence="4 5">
    <name type="scientific">Pollutimonas thiosulfatoxidans</name>
    <dbReference type="NCBI Taxonomy" id="2028345"/>
    <lineage>
        <taxon>Bacteria</taxon>
        <taxon>Pseudomonadati</taxon>
        <taxon>Pseudomonadota</taxon>
        <taxon>Betaproteobacteria</taxon>
        <taxon>Burkholderiales</taxon>
        <taxon>Alcaligenaceae</taxon>
        <taxon>Pollutimonas</taxon>
    </lineage>
</organism>
<protein>
    <submittedName>
        <fullName evidence="4">Cytochrome</fullName>
    </submittedName>
</protein>
<evidence type="ECO:0000256" key="1">
    <source>
        <dbReference type="ARBA" id="ARBA00010617"/>
    </source>
</evidence>
<dbReference type="Pfam" id="PF00111">
    <property type="entry name" value="Fer2"/>
    <property type="match status" value="1"/>
</dbReference>
<dbReference type="Gene3D" id="3.40.50.80">
    <property type="entry name" value="Nucleotide-binding domain of ferredoxin-NADP reductase (FNR) module"/>
    <property type="match status" value="1"/>
</dbReference>
<dbReference type="AlphaFoldDB" id="A0A410G8M3"/>
<sequence>MNTRTQQSLAGCPVAHHATPDAGRCPVDHKAAQFDPFQDAYMENPSEFVRWAREQKPVFYSPKLDYWVVTRYQAIKDIFRDPIAFSPSNVLEPVGQPSPEAASILKQYGYAMNRTLVNEDEPAHMARRRVLMEPFTPEHLRKHEPMVRRLVTEAIDGFIDDGRVDLMEKLLWDVPFSVALEFLGIEDDSDRATMHKFSIAHTINAFGRPTPEESANVAHTVGQFWQFSGEVLEKMKRTPDGPGWMRYSIRQQKEFPDVVTDSYLHSMMMAIIVAAHESTSFASANAIRLLLEHPESWADICKNPLLISPAVEECLRHNGSIGSWRRRATRDVEIEGVAIPAGARLLLVVSSANHDPRQFGDPDFFDIRRDNTVEHLTFGFGAHQCLGKNIGRMEMQIIIGELSRRLPHMRLAEQTYKYVHNLAFRGPRNLVVEWDPAQNPERNDASVLEATQEIRLGAPLAKHVVRDLQLAEVRQVADDIVLLRLVAPDGRPLPQWTPGAHVDIECGHTGLSRQYSLCGDLDDRNAWEVAVLRDPESRGGSSWLHQNATVGAELRVRGPRNHFRMDEAPTGRILLVAGGIGITPIMAMAQRARALNLDYEIHFSCRSRCTLPFANELEQAHGSRLHVHISDEGSRNDFDRLLATFDDSTQVYACGPTRMLAALEEAVSRRALPDSALHIEHFVNTVTILDPAKEQSFEVELRNSGLTLTVPNDATLLEVLHGSNIDVQSDCEEGLCGACEVGVLDGEVEHRDSVLTTAERRENNRLMACCSRAKGKKLVLDL</sequence>
<dbReference type="Gene3D" id="3.10.20.30">
    <property type="match status" value="1"/>
</dbReference>
<dbReference type="PROSITE" id="PS00086">
    <property type="entry name" value="CYTOCHROME_P450"/>
    <property type="match status" value="1"/>
</dbReference>
<dbReference type="InterPro" id="IPR001128">
    <property type="entry name" value="Cyt_P450"/>
</dbReference>
<feature type="domain" description="FAD-binding FR-type" evidence="3">
    <location>
        <begin position="463"/>
        <end position="566"/>
    </location>
</feature>
<name>A0A410G8M3_9BURK</name>
<dbReference type="InterPro" id="IPR006058">
    <property type="entry name" value="2Fe2S_fd_BS"/>
</dbReference>
<dbReference type="InterPro" id="IPR039261">
    <property type="entry name" value="FNR_nucleotide-bd"/>
</dbReference>
<dbReference type="Gene3D" id="2.40.30.10">
    <property type="entry name" value="Translation factors"/>
    <property type="match status" value="1"/>
</dbReference>
<dbReference type="PRINTS" id="PR00359">
    <property type="entry name" value="BP450"/>
</dbReference>
<evidence type="ECO:0000313" key="4">
    <source>
        <dbReference type="EMBL" id="QAA92678.1"/>
    </source>
</evidence>
<dbReference type="SUPFAM" id="SSF63380">
    <property type="entry name" value="Riboflavin synthase domain-like"/>
    <property type="match status" value="1"/>
</dbReference>
<dbReference type="EMBL" id="CP022987">
    <property type="protein sequence ID" value="QAA92678.1"/>
    <property type="molecule type" value="Genomic_DNA"/>
</dbReference>
<keyword evidence="5" id="KW-1185">Reference proteome</keyword>
<gene>
    <name evidence="4" type="ORF">CKA81_01585</name>
</gene>
<dbReference type="CDD" id="cd00207">
    <property type="entry name" value="fer2"/>
    <property type="match status" value="1"/>
</dbReference>
<dbReference type="PANTHER" id="PTHR46696">
    <property type="entry name" value="P450, PUTATIVE (EUROFUNG)-RELATED"/>
    <property type="match status" value="1"/>
</dbReference>
<dbReference type="RefSeq" id="WP_128353731.1">
    <property type="nucleotide sequence ID" value="NZ_CP022987.1"/>
</dbReference>
<evidence type="ECO:0000313" key="5">
    <source>
        <dbReference type="Proteomes" id="UP000283474"/>
    </source>
</evidence>
<dbReference type="OrthoDB" id="544091at2"/>
<dbReference type="InterPro" id="IPR001041">
    <property type="entry name" value="2Fe-2S_ferredoxin-type"/>
</dbReference>
<dbReference type="SUPFAM" id="SSF52343">
    <property type="entry name" value="Ferredoxin reductase-like, C-terminal NADP-linked domain"/>
    <property type="match status" value="1"/>
</dbReference>
<accession>A0A410G8M3</accession>
<dbReference type="InterPro" id="IPR012675">
    <property type="entry name" value="Beta-grasp_dom_sf"/>
</dbReference>
<evidence type="ECO:0000259" key="3">
    <source>
        <dbReference type="PROSITE" id="PS51384"/>
    </source>
</evidence>
<dbReference type="GO" id="GO:0020037">
    <property type="term" value="F:heme binding"/>
    <property type="evidence" value="ECO:0007669"/>
    <property type="project" value="InterPro"/>
</dbReference>
<dbReference type="GO" id="GO:0016705">
    <property type="term" value="F:oxidoreductase activity, acting on paired donors, with incorporation or reduction of molecular oxygen"/>
    <property type="evidence" value="ECO:0007669"/>
    <property type="project" value="InterPro"/>
</dbReference>
<dbReference type="KEGG" id="pus:CKA81_01585"/>
<dbReference type="GO" id="GO:0051537">
    <property type="term" value="F:2 iron, 2 sulfur cluster binding"/>
    <property type="evidence" value="ECO:0007669"/>
    <property type="project" value="InterPro"/>
</dbReference>
<dbReference type="InterPro" id="IPR036010">
    <property type="entry name" value="2Fe-2S_ferredoxin-like_sf"/>
</dbReference>
<dbReference type="Pfam" id="PF00067">
    <property type="entry name" value="p450"/>
    <property type="match status" value="1"/>
</dbReference>
<dbReference type="InterPro" id="IPR017927">
    <property type="entry name" value="FAD-bd_FR_type"/>
</dbReference>
<dbReference type="CDD" id="cd11078">
    <property type="entry name" value="CYP130-like"/>
    <property type="match status" value="1"/>
</dbReference>
<dbReference type="GO" id="GO:0004497">
    <property type="term" value="F:monooxygenase activity"/>
    <property type="evidence" value="ECO:0007669"/>
    <property type="project" value="InterPro"/>
</dbReference>
<dbReference type="InterPro" id="IPR036396">
    <property type="entry name" value="Cyt_P450_sf"/>
</dbReference>
<dbReference type="SUPFAM" id="SSF54292">
    <property type="entry name" value="2Fe-2S ferredoxin-like"/>
    <property type="match status" value="1"/>
</dbReference>
<dbReference type="PROSITE" id="PS51085">
    <property type="entry name" value="2FE2S_FER_2"/>
    <property type="match status" value="1"/>
</dbReference>
<dbReference type="InterPro" id="IPR017972">
    <property type="entry name" value="Cyt_P450_CS"/>
</dbReference>
<dbReference type="PANTHER" id="PTHR46696:SF1">
    <property type="entry name" value="CYTOCHROME P450 YJIB-RELATED"/>
    <property type="match status" value="1"/>
</dbReference>